<dbReference type="HAMAP" id="MF_03054">
    <property type="entry name" value="CTU2"/>
    <property type="match status" value="1"/>
</dbReference>
<dbReference type="Gene3D" id="3.40.50.620">
    <property type="entry name" value="HUPs"/>
    <property type="match status" value="1"/>
</dbReference>
<dbReference type="PANTHER" id="PTHR20882">
    <property type="entry name" value="CYTOPLASMIC TRNA 2-THIOLATION PROTEIN 2"/>
    <property type="match status" value="1"/>
</dbReference>
<organism evidence="5 6">
    <name type="scientific">Dioszegia hungarica</name>
    <dbReference type="NCBI Taxonomy" id="4972"/>
    <lineage>
        <taxon>Eukaryota</taxon>
        <taxon>Fungi</taxon>
        <taxon>Dikarya</taxon>
        <taxon>Basidiomycota</taxon>
        <taxon>Agaricomycotina</taxon>
        <taxon>Tremellomycetes</taxon>
        <taxon>Tremellales</taxon>
        <taxon>Bulleribasidiaceae</taxon>
        <taxon>Dioszegia</taxon>
    </lineage>
</organism>
<evidence type="ECO:0000256" key="1">
    <source>
        <dbReference type="ARBA" id="ARBA00022490"/>
    </source>
</evidence>
<dbReference type="SUPFAM" id="SSF52402">
    <property type="entry name" value="Adenine nucleotide alpha hydrolases-like"/>
    <property type="match status" value="1"/>
</dbReference>
<keyword evidence="2 3" id="KW-0819">tRNA processing</keyword>
<dbReference type="EMBL" id="JAKWFO010000007">
    <property type="protein sequence ID" value="KAI9634476.1"/>
    <property type="molecule type" value="Genomic_DNA"/>
</dbReference>
<protein>
    <recommendedName>
        <fullName evidence="3">Cytoplasmic tRNA 2-thiolation protein 2</fullName>
    </recommendedName>
</protein>
<evidence type="ECO:0000313" key="6">
    <source>
        <dbReference type="Proteomes" id="UP001164286"/>
    </source>
</evidence>
<dbReference type="GO" id="GO:0016779">
    <property type="term" value="F:nucleotidyltransferase activity"/>
    <property type="evidence" value="ECO:0007669"/>
    <property type="project" value="UniProtKB-UniRule"/>
</dbReference>
<dbReference type="GO" id="GO:0005829">
    <property type="term" value="C:cytosol"/>
    <property type="evidence" value="ECO:0007669"/>
    <property type="project" value="TreeGrafter"/>
</dbReference>
<comment type="subcellular location">
    <subcellularLocation>
        <location evidence="3">Cytoplasm</location>
    </subcellularLocation>
</comment>
<evidence type="ECO:0000256" key="4">
    <source>
        <dbReference type="SAM" id="MobiDB-lite"/>
    </source>
</evidence>
<dbReference type="GO" id="GO:0016783">
    <property type="term" value="F:sulfurtransferase activity"/>
    <property type="evidence" value="ECO:0007669"/>
    <property type="project" value="TreeGrafter"/>
</dbReference>
<comment type="function">
    <text evidence="3">Plays a central role in 2-thiolation of mcm(5)S(2)U at tRNA wobble positions of tRNA(Lys), tRNA(Glu) and tRNA(Gln). May act by forming a heterodimer with NCS6 that ligates sulfur from thiocarboxylated URM1 onto the uridine of tRNAs at wobble position. Prior mcm(5) tRNA modification by the elongator complex is required for 2-thiolation. May also be involved in protein urmylation.</text>
</comment>
<dbReference type="GO" id="GO:0032447">
    <property type="term" value="P:protein urmylation"/>
    <property type="evidence" value="ECO:0007669"/>
    <property type="project" value="UniProtKB-UniRule"/>
</dbReference>
<comment type="similarity">
    <text evidence="3">Belongs to the CTU2/NCS2 family.</text>
</comment>
<feature type="region of interest" description="Disordered" evidence="4">
    <location>
        <begin position="1"/>
        <end position="21"/>
    </location>
</feature>
<gene>
    <name evidence="3" type="primary">NCS2</name>
    <name evidence="3" type="synonym">CTU2</name>
    <name evidence="5" type="ORF">MKK02DRAFT_16745</name>
</gene>
<comment type="pathway">
    <text evidence="3">tRNA modification; 5-methoxycarbonylmethyl-2-thiouridine-tRNA biosynthesis.</text>
</comment>
<dbReference type="AlphaFoldDB" id="A0AA38H6A4"/>
<proteinExistence type="inferred from homology"/>
<evidence type="ECO:0000256" key="3">
    <source>
        <dbReference type="HAMAP-Rule" id="MF_03054"/>
    </source>
</evidence>
<dbReference type="GO" id="GO:0000049">
    <property type="term" value="F:tRNA binding"/>
    <property type="evidence" value="ECO:0007669"/>
    <property type="project" value="InterPro"/>
</dbReference>
<dbReference type="GO" id="GO:0002143">
    <property type="term" value="P:tRNA wobble position uridine thiolation"/>
    <property type="evidence" value="ECO:0007669"/>
    <property type="project" value="TreeGrafter"/>
</dbReference>
<sequence length="502" mass="55246">MSCGNGPGNTAEEGEVLMPKRRILPRTDPKSCFRCHTARGAFILRSQPHCKDCFFPSVQLRFTRRIYQPLRPPTVRKNVTRPPIQDGQVLVALSGGAGSMAMLDQMTDLGLIGSGDGARADKTKGEKEVVWESGTVVYVEFAWVTGMSARMEEMEEVAKSQGLGFVGVRAEDVYDEGLERRLRGKCGQGQSSDTHTYRQWHVIPTRADFSGSSSSSNTSQDNLTRLRTLLSSLPPTSRPSLLQLILDHLLTLVAHSLPNVSQLLLGETSTREAQRVISATASGRGWALPLELANTLSLRPSSTVDPSPIIRLKPMKDISLKEAAVYCHLRRLPTVNQRRWVDGRSSGGRGKGSTSLEMLTEQFILGLSVTHPSTVSTINKTGDKLVFSGNAQSAELCPLCQMPAEPSAQAWKSRTALTSLPDKTEPIHRAEPVVPEQQDSTLEPLLCYACLTTLTPHTHTAKKPPAEDGETEAELPLWVEQRARHRRVGPEEMRKDIQEFLL</sequence>
<accession>A0AA38H6A4</accession>
<dbReference type="PANTHER" id="PTHR20882:SF14">
    <property type="entry name" value="CYTOPLASMIC TRNA 2-THIOLATION PROTEIN 2"/>
    <property type="match status" value="1"/>
</dbReference>
<dbReference type="InterPro" id="IPR014729">
    <property type="entry name" value="Rossmann-like_a/b/a_fold"/>
</dbReference>
<dbReference type="Pfam" id="PF10288">
    <property type="entry name" value="CTU2"/>
    <property type="match status" value="1"/>
</dbReference>
<reference evidence="5" key="1">
    <citation type="journal article" date="2022" name="G3 (Bethesda)">
        <title>High quality genome of the basidiomycete yeast Dioszegia hungarica PDD-24b-2 isolated from cloud water.</title>
        <authorList>
            <person name="Jarrige D."/>
            <person name="Haridas S."/>
            <person name="Bleykasten-Grosshans C."/>
            <person name="Joly M."/>
            <person name="Nadalig T."/>
            <person name="Sancelme M."/>
            <person name="Vuilleumier S."/>
            <person name="Grigoriev I.V."/>
            <person name="Amato P."/>
            <person name="Bringel F."/>
        </authorList>
    </citation>
    <scope>NUCLEOTIDE SEQUENCE</scope>
    <source>
        <strain evidence="5">PDD-24b-2</strain>
    </source>
</reference>
<dbReference type="Proteomes" id="UP001164286">
    <property type="component" value="Unassembled WGS sequence"/>
</dbReference>
<keyword evidence="6" id="KW-1185">Reference proteome</keyword>
<name>A0AA38H6A4_9TREE</name>
<evidence type="ECO:0000313" key="5">
    <source>
        <dbReference type="EMBL" id="KAI9634476.1"/>
    </source>
</evidence>
<keyword evidence="1 3" id="KW-0963">Cytoplasm</keyword>
<comment type="caution">
    <text evidence="5">The sequence shown here is derived from an EMBL/GenBank/DDBJ whole genome shotgun (WGS) entry which is preliminary data.</text>
</comment>
<dbReference type="InterPro" id="IPR019407">
    <property type="entry name" value="CTU2"/>
</dbReference>
<evidence type="ECO:0000256" key="2">
    <source>
        <dbReference type="ARBA" id="ARBA00022694"/>
    </source>
</evidence>